<dbReference type="PANTHER" id="PTHR22642:SF20">
    <property type="entry name" value="AMIDOHYDROLASE 3 DOMAIN-CONTAINING PROTEIN"/>
    <property type="match status" value="1"/>
</dbReference>
<dbReference type="Proteomes" id="UP001498476">
    <property type="component" value="Unassembled WGS sequence"/>
</dbReference>
<dbReference type="CDD" id="cd01300">
    <property type="entry name" value="YtcJ_like"/>
    <property type="match status" value="1"/>
</dbReference>
<dbReference type="InterPro" id="IPR033932">
    <property type="entry name" value="YtcJ-like"/>
</dbReference>
<dbReference type="Gene3D" id="3.10.310.70">
    <property type="match status" value="1"/>
</dbReference>
<dbReference type="EMBL" id="JAZAVJ010000063">
    <property type="protein sequence ID" value="KAK7416852.1"/>
    <property type="molecule type" value="Genomic_DNA"/>
</dbReference>
<feature type="domain" description="Amidohydrolase 3" evidence="1">
    <location>
        <begin position="64"/>
        <end position="538"/>
    </location>
</feature>
<dbReference type="Gene3D" id="2.30.40.10">
    <property type="entry name" value="Urease, subunit C, domain 1"/>
    <property type="match status" value="1"/>
</dbReference>
<dbReference type="InterPro" id="IPR011059">
    <property type="entry name" value="Metal-dep_hydrolase_composite"/>
</dbReference>
<reference evidence="2 3" key="1">
    <citation type="journal article" date="2025" name="Microbiol. Resour. Announc.">
        <title>Draft genome sequences for Neonectria magnoliae and Neonectria punicea, canker pathogens of Liriodendron tulipifera and Acer saccharum in West Virginia.</title>
        <authorList>
            <person name="Petronek H.M."/>
            <person name="Kasson M.T."/>
            <person name="Metheny A.M."/>
            <person name="Stauder C.M."/>
            <person name="Lovett B."/>
            <person name="Lynch S.C."/>
            <person name="Garnas J.R."/>
            <person name="Kasson L.R."/>
            <person name="Stajich J.E."/>
        </authorList>
    </citation>
    <scope>NUCLEOTIDE SEQUENCE [LARGE SCALE GENOMIC DNA]</scope>
    <source>
        <strain evidence="2 3">NRRL 64653</strain>
    </source>
</reference>
<dbReference type="Gene3D" id="3.20.20.140">
    <property type="entry name" value="Metal-dependent hydrolases"/>
    <property type="match status" value="1"/>
</dbReference>
<dbReference type="PANTHER" id="PTHR22642">
    <property type="entry name" value="IMIDAZOLONEPROPIONASE"/>
    <property type="match status" value="1"/>
</dbReference>
<dbReference type="InterPro" id="IPR032466">
    <property type="entry name" value="Metal_Hydrolase"/>
</dbReference>
<gene>
    <name evidence="2" type="ORF">QQX98_004910</name>
</gene>
<evidence type="ECO:0000259" key="1">
    <source>
        <dbReference type="Pfam" id="PF07969"/>
    </source>
</evidence>
<keyword evidence="3" id="KW-1185">Reference proteome</keyword>
<dbReference type="SUPFAM" id="SSF51338">
    <property type="entry name" value="Composite domain of metallo-dependent hydrolases"/>
    <property type="match status" value="1"/>
</dbReference>
<name>A0ABR1H7I2_9HYPO</name>
<protein>
    <recommendedName>
        <fullName evidence="1">Amidohydrolase 3 domain-containing protein</fullName>
    </recommendedName>
</protein>
<sequence>MSPVYVLSGSLFVNGRILTKTEPGLDGQPTFADSMFVQNGIITAIGPRNEITKAYHLDGVVAQNLNGRTVLPGFIDGHMHLFLLGQSMQKLSLDHCKTPEEVVETIRTYAQDNPDLPKLLAKGCLPHLTAVGVDVNVLDTIDSRPIFIDSMDVHSMWCNSAALAELGVADMPDPVGGKIERDENGNMTGLLSEGAVVGIAWPHLAQAASQEERVQTILSAVEAYTASGYTGVVEMAMDELAWDAILTLHAQQPKLPMRITAYWLIKPGSEAECIQQVDRAIELNRKFNRKTSPDLCITGIKIICDGTVDACTAALSKPYAIAPSPPAVWTEVQLAPVVKHASSSGLQIAIHAIGDDAIRTAVNVLEAHTSPGGRHRIEHLELSSPEDAKRLGDLGITASIQPVHSDPAILREWPRLIGSHRCTRAFAYREFADSGALITLGSDSPTAPWDPLKNLYTATTRRSAREPECEETVNKHFRLGLCEAVAAATAGAAKSVFAEDRVGSLEVGKIADFIVVDMEWDAQSLLKAKVRDTYFGGKRAGGV</sequence>
<proteinExistence type="predicted"/>
<comment type="caution">
    <text evidence="2">The sequence shown here is derived from an EMBL/GenBank/DDBJ whole genome shotgun (WGS) entry which is preliminary data.</text>
</comment>
<evidence type="ECO:0000313" key="2">
    <source>
        <dbReference type="EMBL" id="KAK7416852.1"/>
    </source>
</evidence>
<dbReference type="Pfam" id="PF07969">
    <property type="entry name" value="Amidohydro_3"/>
    <property type="match status" value="1"/>
</dbReference>
<accession>A0ABR1H7I2</accession>
<dbReference type="InterPro" id="IPR013108">
    <property type="entry name" value="Amidohydro_3"/>
</dbReference>
<evidence type="ECO:0000313" key="3">
    <source>
        <dbReference type="Proteomes" id="UP001498476"/>
    </source>
</evidence>
<dbReference type="SUPFAM" id="SSF51556">
    <property type="entry name" value="Metallo-dependent hydrolases"/>
    <property type="match status" value="1"/>
</dbReference>
<organism evidence="2 3">
    <name type="scientific">Neonectria punicea</name>
    <dbReference type="NCBI Taxonomy" id="979145"/>
    <lineage>
        <taxon>Eukaryota</taxon>
        <taxon>Fungi</taxon>
        <taxon>Dikarya</taxon>
        <taxon>Ascomycota</taxon>
        <taxon>Pezizomycotina</taxon>
        <taxon>Sordariomycetes</taxon>
        <taxon>Hypocreomycetidae</taxon>
        <taxon>Hypocreales</taxon>
        <taxon>Nectriaceae</taxon>
        <taxon>Neonectria</taxon>
    </lineage>
</organism>